<dbReference type="EMBL" id="JACXVP010000008">
    <property type="protein sequence ID" value="KAG5588943.1"/>
    <property type="molecule type" value="Genomic_DNA"/>
</dbReference>
<keyword evidence="2" id="KW-1185">Reference proteome</keyword>
<sequence length="79" mass="9053">MLSQNVANQLVVKRSFDMKGRQLEDYSHNYRYAQEMVADMRNRMSLFVLWSRLSSKEGRGCNAYRGHGHIKVDGLCAAG</sequence>
<proteinExistence type="predicted"/>
<evidence type="ECO:0000313" key="1">
    <source>
        <dbReference type="EMBL" id="KAG5588943.1"/>
    </source>
</evidence>
<name>A0A9J5XN93_SOLCO</name>
<comment type="caution">
    <text evidence="1">The sequence shown here is derived from an EMBL/GenBank/DDBJ whole genome shotgun (WGS) entry which is preliminary data.</text>
</comment>
<dbReference type="Proteomes" id="UP000824120">
    <property type="component" value="Chromosome 8"/>
</dbReference>
<protein>
    <submittedName>
        <fullName evidence="1">Uncharacterized protein</fullName>
    </submittedName>
</protein>
<gene>
    <name evidence="1" type="ORF">H5410_039457</name>
</gene>
<organism evidence="1 2">
    <name type="scientific">Solanum commersonii</name>
    <name type="common">Commerson's wild potato</name>
    <name type="synonym">Commerson's nightshade</name>
    <dbReference type="NCBI Taxonomy" id="4109"/>
    <lineage>
        <taxon>Eukaryota</taxon>
        <taxon>Viridiplantae</taxon>
        <taxon>Streptophyta</taxon>
        <taxon>Embryophyta</taxon>
        <taxon>Tracheophyta</taxon>
        <taxon>Spermatophyta</taxon>
        <taxon>Magnoliopsida</taxon>
        <taxon>eudicotyledons</taxon>
        <taxon>Gunneridae</taxon>
        <taxon>Pentapetalae</taxon>
        <taxon>asterids</taxon>
        <taxon>lamiids</taxon>
        <taxon>Solanales</taxon>
        <taxon>Solanaceae</taxon>
        <taxon>Solanoideae</taxon>
        <taxon>Solaneae</taxon>
        <taxon>Solanum</taxon>
    </lineage>
</organism>
<reference evidence="1 2" key="1">
    <citation type="submission" date="2020-09" db="EMBL/GenBank/DDBJ databases">
        <title>De no assembly of potato wild relative species, Solanum commersonii.</title>
        <authorList>
            <person name="Cho K."/>
        </authorList>
    </citation>
    <scope>NUCLEOTIDE SEQUENCE [LARGE SCALE GENOMIC DNA]</scope>
    <source>
        <strain evidence="1">LZ3.2</strain>
        <tissue evidence="1">Leaf</tissue>
    </source>
</reference>
<evidence type="ECO:0000313" key="2">
    <source>
        <dbReference type="Proteomes" id="UP000824120"/>
    </source>
</evidence>
<accession>A0A9J5XN93</accession>
<dbReference type="AlphaFoldDB" id="A0A9J5XN93"/>